<dbReference type="Gene3D" id="2.60.40.1260">
    <property type="entry name" value="Lamin Tail domain"/>
    <property type="match status" value="1"/>
</dbReference>
<dbReference type="InterPro" id="IPR001322">
    <property type="entry name" value="Lamin_tail_dom"/>
</dbReference>
<dbReference type="OrthoDB" id="9758406at2"/>
<dbReference type="InterPro" id="IPR036415">
    <property type="entry name" value="Lamin_tail_dom_sf"/>
</dbReference>
<dbReference type="SUPFAM" id="SSF74853">
    <property type="entry name" value="Lamin A/C globular tail domain"/>
    <property type="match status" value="1"/>
</dbReference>
<gene>
    <name evidence="3" type="ORF">SAMN05661044_03346</name>
</gene>
<evidence type="ECO:0000256" key="1">
    <source>
        <dbReference type="SAM" id="SignalP"/>
    </source>
</evidence>
<name>A0A1H7STI8_OLID1</name>
<dbReference type="Pfam" id="PF00932">
    <property type="entry name" value="LTD"/>
    <property type="match status" value="1"/>
</dbReference>
<dbReference type="PROSITE" id="PS51841">
    <property type="entry name" value="LTD"/>
    <property type="match status" value="1"/>
</dbReference>
<dbReference type="Proteomes" id="UP000199421">
    <property type="component" value="Unassembled WGS sequence"/>
</dbReference>
<dbReference type="STRING" id="407022.SAMN05661044_03346"/>
<evidence type="ECO:0000259" key="2">
    <source>
        <dbReference type="PROSITE" id="PS51841"/>
    </source>
</evidence>
<feature type="signal peptide" evidence="1">
    <location>
        <begin position="1"/>
        <end position="21"/>
    </location>
</feature>
<evidence type="ECO:0000313" key="3">
    <source>
        <dbReference type="EMBL" id="SEL75254.1"/>
    </source>
</evidence>
<feature type="chain" id="PRO_5011570897" evidence="1">
    <location>
        <begin position="22"/>
        <end position="540"/>
    </location>
</feature>
<dbReference type="Gene3D" id="2.60.40.4070">
    <property type="match status" value="1"/>
</dbReference>
<sequence length="540" mass="61875">MTKVHYFLLIPLLFFFQDANAVKPNALTDNRKDTLKKLLPDDTTNASVIELFRAPQLSHLWKGSREKFEIKNQRLQITGAYLSPIALSHPNVQIDNTLWEIGLEVETALSVQNNIKVFLTADKQHLLTDHNGYHLQIDGSQNQHTYQIWQQSGTIRRSVFRSRPLENKDEFFRAKVRITHDKLGYWKIYTDEDNNGKFTVLTSSEGDSAVYNRTYRSSHYAGFLINYSATNQQKFSIHYFMIKPLEKNPTDGESPLPRTPQPGDILINEILPNPKTGSATFVEIYNNSDKEYDLQDLQLARILAPDSIRSTHIISNEFTTISPKEYIVLTRDPSLIQQAYHTPNSNAFIEMSSMPQMNNKDGIIALISNKIIIDRLDYEETMHHPFIKNPKGVSLERRSFEEKTNAPGNFTSAAATVGYATPGYKNSQYAPSTPHQNDVWLNSKTFSPDHDGFEDYLHINYHFNTSGIMANAYIYNEQGRVVRHLYRNHSLSTEGELLWDGLNDQGQALPLGIYIVYFEVYNAIDSVKRYRLSCVLSAKF</sequence>
<feature type="domain" description="LTD" evidence="2">
    <location>
        <begin position="253"/>
        <end position="414"/>
    </location>
</feature>
<dbReference type="AlphaFoldDB" id="A0A1H7STI8"/>
<proteinExistence type="predicted"/>
<dbReference type="RefSeq" id="WP_093326479.1">
    <property type="nucleotide sequence ID" value="NZ_FOAF01000003.1"/>
</dbReference>
<protein>
    <submittedName>
        <fullName evidence="3">Lamin Tail Domain</fullName>
    </submittedName>
</protein>
<keyword evidence="4" id="KW-1185">Reference proteome</keyword>
<organism evidence="3 4">
    <name type="scientific">Olivibacter domesticus</name>
    <name type="common">Pseudosphingobacterium domesticum</name>
    <dbReference type="NCBI Taxonomy" id="407022"/>
    <lineage>
        <taxon>Bacteria</taxon>
        <taxon>Pseudomonadati</taxon>
        <taxon>Bacteroidota</taxon>
        <taxon>Sphingobacteriia</taxon>
        <taxon>Sphingobacteriales</taxon>
        <taxon>Sphingobacteriaceae</taxon>
        <taxon>Olivibacter</taxon>
    </lineage>
</organism>
<accession>A0A1H7STI8</accession>
<dbReference type="EMBL" id="FOAF01000003">
    <property type="protein sequence ID" value="SEL75254.1"/>
    <property type="molecule type" value="Genomic_DNA"/>
</dbReference>
<reference evidence="4" key="1">
    <citation type="submission" date="2016-10" db="EMBL/GenBank/DDBJ databases">
        <authorList>
            <person name="Varghese N."/>
            <person name="Submissions S."/>
        </authorList>
    </citation>
    <scope>NUCLEOTIDE SEQUENCE [LARGE SCALE GENOMIC DNA]</scope>
    <source>
        <strain evidence="4">DSM 18733</strain>
    </source>
</reference>
<evidence type="ECO:0000313" key="4">
    <source>
        <dbReference type="Proteomes" id="UP000199421"/>
    </source>
</evidence>
<keyword evidence="1" id="KW-0732">Signal</keyword>